<comment type="pathway">
    <text evidence="1">Protein modification; protein ubiquitination.</text>
</comment>
<evidence type="ECO:0000313" key="6">
    <source>
        <dbReference type="Proteomes" id="UP001231189"/>
    </source>
</evidence>
<dbReference type="GO" id="GO:0016567">
    <property type="term" value="P:protein ubiquitination"/>
    <property type="evidence" value="ECO:0007669"/>
    <property type="project" value="InterPro"/>
</dbReference>
<dbReference type="InterPro" id="IPR008974">
    <property type="entry name" value="TRAF-like"/>
</dbReference>
<organism evidence="5 6">
    <name type="scientific">Lolium multiflorum</name>
    <name type="common">Italian ryegrass</name>
    <name type="synonym">Lolium perenne subsp. multiflorum</name>
    <dbReference type="NCBI Taxonomy" id="4521"/>
    <lineage>
        <taxon>Eukaryota</taxon>
        <taxon>Viridiplantae</taxon>
        <taxon>Streptophyta</taxon>
        <taxon>Embryophyta</taxon>
        <taxon>Tracheophyta</taxon>
        <taxon>Spermatophyta</taxon>
        <taxon>Magnoliopsida</taxon>
        <taxon>Liliopsida</taxon>
        <taxon>Poales</taxon>
        <taxon>Poaceae</taxon>
        <taxon>BOP clade</taxon>
        <taxon>Pooideae</taxon>
        <taxon>Poodae</taxon>
        <taxon>Poeae</taxon>
        <taxon>Poeae Chloroplast Group 2 (Poeae type)</taxon>
        <taxon>Loliodinae</taxon>
        <taxon>Loliinae</taxon>
        <taxon>Lolium</taxon>
    </lineage>
</organism>
<dbReference type="InterPro" id="IPR056423">
    <property type="entry name" value="BACK_BPM_SPOP"/>
</dbReference>
<dbReference type="InterPro" id="IPR011333">
    <property type="entry name" value="SKP1/BTB/POZ_sf"/>
</dbReference>
<feature type="domain" description="BTB" evidence="3">
    <location>
        <begin position="576"/>
        <end position="636"/>
    </location>
</feature>
<name>A0AAD8SQF7_LOLMU</name>
<comment type="similarity">
    <text evidence="2">Belongs to the Tdpoz family.</text>
</comment>
<dbReference type="Gene3D" id="3.30.710.10">
    <property type="entry name" value="Potassium Channel Kv1.1, Chain A"/>
    <property type="match status" value="2"/>
</dbReference>
<evidence type="ECO:0000259" key="3">
    <source>
        <dbReference type="PROSITE" id="PS50097"/>
    </source>
</evidence>
<dbReference type="SUPFAM" id="SSF49599">
    <property type="entry name" value="TRAF domain-like"/>
    <property type="match status" value="2"/>
</dbReference>
<dbReference type="SMART" id="SM00225">
    <property type="entry name" value="BTB"/>
    <property type="match status" value="2"/>
</dbReference>
<dbReference type="CDD" id="cd14733">
    <property type="entry name" value="BACK"/>
    <property type="match status" value="1"/>
</dbReference>
<proteinExistence type="inferred from homology"/>
<dbReference type="PANTHER" id="PTHR26379:SF253">
    <property type="entry name" value="BTB DOMAIN-CONTAINING PROTEIN"/>
    <property type="match status" value="1"/>
</dbReference>
<evidence type="ECO:0000256" key="1">
    <source>
        <dbReference type="ARBA" id="ARBA00004906"/>
    </source>
</evidence>
<dbReference type="EMBL" id="JAUUTY010000003">
    <property type="protein sequence ID" value="KAK1661458.1"/>
    <property type="molecule type" value="Genomic_DNA"/>
</dbReference>
<dbReference type="Pfam" id="PF22486">
    <property type="entry name" value="MATH_2"/>
    <property type="match status" value="1"/>
</dbReference>
<evidence type="ECO:0000313" key="5">
    <source>
        <dbReference type="EMBL" id="KAK1661458.1"/>
    </source>
</evidence>
<dbReference type="InterPro" id="IPR002083">
    <property type="entry name" value="MATH/TRAF_dom"/>
</dbReference>
<comment type="caution">
    <text evidence="5">The sequence shown here is derived from an EMBL/GenBank/DDBJ whole genome shotgun (WGS) entry which is preliminary data.</text>
</comment>
<dbReference type="Pfam" id="PF24570">
    <property type="entry name" value="BACK_BPM_SPOP"/>
    <property type="match status" value="1"/>
</dbReference>
<dbReference type="InterPro" id="IPR045005">
    <property type="entry name" value="BPM1-6"/>
</dbReference>
<dbReference type="Gene3D" id="1.25.40.420">
    <property type="match status" value="1"/>
</dbReference>
<evidence type="ECO:0008006" key="7">
    <source>
        <dbReference type="Google" id="ProtNLM"/>
    </source>
</evidence>
<dbReference type="InterPro" id="IPR000210">
    <property type="entry name" value="BTB/POZ_dom"/>
</dbReference>
<sequence length="717" mass="79583">MASTIHKTASTHRSAVVRGTHEFHIVGCSGRKRFASVVSSSSIKSGSFLAGGHTWALACTLDDQGSLASITLELLGTARDVVFTASIRIEDPLGEWPTAVWQSDAIRIQETRTWQLSVPDAYHGHGTRYVRDDRLTIECTIAVLEEYSPKAAVETRNYFVSVVPPPTIAQDLHKLLLVNESKSGSGSSHYEERRRHCMQPDVTFVVEETEIQAHKLVLAMRSPVFAAEFRWHTNGTLLSIDDMSASTFRAMLRFIYTDELPIKASNDTSHSVSKEKYASRRREAMARDLLVASDRYDLERLRIMCQNILLESIDASTVMETLLLVRGRCTCCQLEDSCIEYIASDPEVYAVVRATEEYQELKKSCSPLIIEIMERVATHNGVRKSCSDSIRHWLPTKSWSTYNAAEEVHGVHEFRIHNFCAVQRSLGVGQAVSSGIFHVAGYDWKMLVYPSGEKAEDQGNISVYLRLLSNPPANGVKVTDKIMFHNPRGNSSFTKDGSSIYTEVAACWGYGKLITLESAKSQYLAHDGSLTIYYDFAVTKQPYTSSITLTTRAMIDVPSSSIALYLGQLLVGEQGSDVRFLVAGSEICAHSLVIAARSPILYEAVAAAVDGHIIRIDGMKDTVFKAVIHFVYTDELPTLGSTVVDEDMFAAASRFGLERMKIICENSLAEHISKDNAFDTFNLARRHGCSKLEDYCMGFILSVPTLAKELIKTVSLD</sequence>
<dbReference type="SUPFAM" id="SSF54695">
    <property type="entry name" value="POZ domain"/>
    <property type="match status" value="2"/>
</dbReference>
<gene>
    <name evidence="5" type="ORF">QYE76_049617</name>
</gene>
<dbReference type="Proteomes" id="UP001231189">
    <property type="component" value="Unassembled WGS sequence"/>
</dbReference>
<dbReference type="PROSITE" id="PS50097">
    <property type="entry name" value="BTB"/>
    <property type="match status" value="2"/>
</dbReference>
<dbReference type="PROSITE" id="PS50144">
    <property type="entry name" value="MATH"/>
    <property type="match status" value="1"/>
</dbReference>
<feature type="domain" description="BTB" evidence="3">
    <location>
        <begin position="200"/>
        <end position="264"/>
    </location>
</feature>
<dbReference type="Gene3D" id="2.60.210.10">
    <property type="entry name" value="Apoptosis, Tumor Necrosis Factor Receptor Associated Protein 2, Chain A"/>
    <property type="match status" value="2"/>
</dbReference>
<dbReference type="PANTHER" id="PTHR26379">
    <property type="entry name" value="BTB/POZ AND MATH DOMAIN-CONTAINING PROTEIN 1"/>
    <property type="match status" value="1"/>
</dbReference>
<keyword evidence="6" id="KW-1185">Reference proteome</keyword>
<dbReference type="CDD" id="cd00121">
    <property type="entry name" value="MATH"/>
    <property type="match status" value="1"/>
</dbReference>
<feature type="domain" description="MATH" evidence="4">
    <location>
        <begin position="409"/>
        <end position="536"/>
    </location>
</feature>
<accession>A0AAD8SQF7</accession>
<dbReference type="AlphaFoldDB" id="A0AAD8SQF7"/>
<evidence type="ECO:0000256" key="2">
    <source>
        <dbReference type="ARBA" id="ARBA00010846"/>
    </source>
</evidence>
<protein>
    <recommendedName>
        <fullName evidence="7">Speckle-type POZ protein</fullName>
    </recommendedName>
</protein>
<evidence type="ECO:0000259" key="4">
    <source>
        <dbReference type="PROSITE" id="PS50144"/>
    </source>
</evidence>
<dbReference type="Pfam" id="PF00651">
    <property type="entry name" value="BTB"/>
    <property type="match status" value="2"/>
</dbReference>
<reference evidence="5" key="1">
    <citation type="submission" date="2023-07" db="EMBL/GenBank/DDBJ databases">
        <title>A chromosome-level genome assembly of Lolium multiflorum.</title>
        <authorList>
            <person name="Chen Y."/>
            <person name="Copetti D."/>
            <person name="Kolliker R."/>
            <person name="Studer B."/>
        </authorList>
    </citation>
    <scope>NUCLEOTIDE SEQUENCE</scope>
    <source>
        <strain evidence="5">02402/16</strain>
        <tissue evidence="5">Leaf</tissue>
    </source>
</reference>